<protein>
    <submittedName>
        <fullName evidence="2">Uncharacterized protein</fullName>
    </submittedName>
</protein>
<proteinExistence type="predicted"/>
<feature type="signal peptide" evidence="1">
    <location>
        <begin position="1"/>
        <end position="25"/>
    </location>
</feature>
<keyword evidence="1" id="KW-0732">Signal</keyword>
<evidence type="ECO:0000256" key="1">
    <source>
        <dbReference type="SAM" id="SignalP"/>
    </source>
</evidence>
<name>A0A2A2LNL4_9BILA</name>
<dbReference type="EMBL" id="LIAE01006552">
    <property type="protein sequence ID" value="PAV87710.1"/>
    <property type="molecule type" value="Genomic_DNA"/>
</dbReference>
<reference evidence="2 3" key="1">
    <citation type="journal article" date="2017" name="Curr. Biol.">
        <title>Genome architecture and evolution of a unichromosomal asexual nematode.</title>
        <authorList>
            <person name="Fradin H."/>
            <person name="Zegar C."/>
            <person name="Gutwein M."/>
            <person name="Lucas J."/>
            <person name="Kovtun M."/>
            <person name="Corcoran D."/>
            <person name="Baugh L.R."/>
            <person name="Kiontke K."/>
            <person name="Gunsalus K."/>
            <person name="Fitch D.H."/>
            <person name="Piano F."/>
        </authorList>
    </citation>
    <scope>NUCLEOTIDE SEQUENCE [LARGE SCALE GENOMIC DNA]</scope>
    <source>
        <strain evidence="2">PF1309</strain>
    </source>
</reference>
<dbReference type="Proteomes" id="UP000218231">
    <property type="component" value="Unassembled WGS sequence"/>
</dbReference>
<sequence length="103" mass="11330">MNIATLTLPILCAIGLWYIERNAEAASLNTKVKVPDNDVTLNQLIDRAALPRANADLHDSVLWVPASNHYNAIRISTSNGPKTVHSNYGFQLLLQRSRCSSSV</sequence>
<accession>A0A2A2LNL4</accession>
<dbReference type="OrthoDB" id="5787458at2759"/>
<gene>
    <name evidence="2" type="ORF">WR25_03749</name>
</gene>
<evidence type="ECO:0000313" key="2">
    <source>
        <dbReference type="EMBL" id="PAV87710.1"/>
    </source>
</evidence>
<keyword evidence="3" id="KW-1185">Reference proteome</keyword>
<organism evidence="2 3">
    <name type="scientific">Diploscapter pachys</name>
    <dbReference type="NCBI Taxonomy" id="2018661"/>
    <lineage>
        <taxon>Eukaryota</taxon>
        <taxon>Metazoa</taxon>
        <taxon>Ecdysozoa</taxon>
        <taxon>Nematoda</taxon>
        <taxon>Chromadorea</taxon>
        <taxon>Rhabditida</taxon>
        <taxon>Rhabditina</taxon>
        <taxon>Rhabditomorpha</taxon>
        <taxon>Rhabditoidea</taxon>
        <taxon>Rhabditidae</taxon>
        <taxon>Diploscapter</taxon>
    </lineage>
</organism>
<feature type="chain" id="PRO_5012584473" evidence="1">
    <location>
        <begin position="26"/>
        <end position="103"/>
    </location>
</feature>
<comment type="caution">
    <text evidence="2">The sequence shown here is derived from an EMBL/GenBank/DDBJ whole genome shotgun (WGS) entry which is preliminary data.</text>
</comment>
<dbReference type="AlphaFoldDB" id="A0A2A2LNL4"/>
<evidence type="ECO:0000313" key="3">
    <source>
        <dbReference type="Proteomes" id="UP000218231"/>
    </source>
</evidence>